<dbReference type="OrthoDB" id="245563at2759"/>
<dbReference type="VEuPathDB" id="FungiDB:ASPBRDRAFT_138565"/>
<gene>
    <name evidence="1" type="ORF">ASPBRDRAFT_138565</name>
</gene>
<reference evidence="2" key="1">
    <citation type="journal article" date="2017" name="Genome Biol.">
        <title>Comparative genomics reveals high biological diversity and specific adaptations in the industrially and medically important fungal genus Aspergillus.</title>
        <authorList>
            <person name="de Vries R.P."/>
            <person name="Riley R."/>
            <person name="Wiebenga A."/>
            <person name="Aguilar-Osorio G."/>
            <person name="Amillis S."/>
            <person name="Uchima C.A."/>
            <person name="Anderluh G."/>
            <person name="Asadollahi M."/>
            <person name="Askin M."/>
            <person name="Barry K."/>
            <person name="Battaglia E."/>
            <person name="Bayram O."/>
            <person name="Benocci T."/>
            <person name="Braus-Stromeyer S.A."/>
            <person name="Caldana C."/>
            <person name="Canovas D."/>
            <person name="Cerqueira G.C."/>
            <person name="Chen F."/>
            <person name="Chen W."/>
            <person name="Choi C."/>
            <person name="Clum A."/>
            <person name="Dos Santos R.A."/>
            <person name="Damasio A.R."/>
            <person name="Diallinas G."/>
            <person name="Emri T."/>
            <person name="Fekete E."/>
            <person name="Flipphi M."/>
            <person name="Freyberg S."/>
            <person name="Gallo A."/>
            <person name="Gournas C."/>
            <person name="Habgood R."/>
            <person name="Hainaut M."/>
            <person name="Harispe M.L."/>
            <person name="Henrissat B."/>
            <person name="Hilden K.S."/>
            <person name="Hope R."/>
            <person name="Hossain A."/>
            <person name="Karabika E."/>
            <person name="Karaffa L."/>
            <person name="Karanyi Z."/>
            <person name="Krasevec N."/>
            <person name="Kuo A."/>
            <person name="Kusch H."/>
            <person name="LaButti K."/>
            <person name="Lagendijk E.L."/>
            <person name="Lapidus A."/>
            <person name="Levasseur A."/>
            <person name="Lindquist E."/>
            <person name="Lipzen A."/>
            <person name="Logrieco A.F."/>
            <person name="MacCabe A."/>
            <person name="Maekelae M.R."/>
            <person name="Malavazi I."/>
            <person name="Melin P."/>
            <person name="Meyer V."/>
            <person name="Mielnichuk N."/>
            <person name="Miskei M."/>
            <person name="Molnar A.P."/>
            <person name="Mule G."/>
            <person name="Ngan C.Y."/>
            <person name="Orejas M."/>
            <person name="Orosz E."/>
            <person name="Ouedraogo J.P."/>
            <person name="Overkamp K.M."/>
            <person name="Park H.-S."/>
            <person name="Perrone G."/>
            <person name="Piumi F."/>
            <person name="Punt P.J."/>
            <person name="Ram A.F."/>
            <person name="Ramon A."/>
            <person name="Rauscher S."/>
            <person name="Record E."/>
            <person name="Riano-Pachon D.M."/>
            <person name="Robert V."/>
            <person name="Roehrig J."/>
            <person name="Ruller R."/>
            <person name="Salamov A."/>
            <person name="Salih N.S."/>
            <person name="Samson R.A."/>
            <person name="Sandor E."/>
            <person name="Sanguinetti M."/>
            <person name="Schuetze T."/>
            <person name="Sepcic K."/>
            <person name="Shelest E."/>
            <person name="Sherlock G."/>
            <person name="Sophianopoulou V."/>
            <person name="Squina F.M."/>
            <person name="Sun H."/>
            <person name="Susca A."/>
            <person name="Todd R.B."/>
            <person name="Tsang A."/>
            <person name="Unkles S.E."/>
            <person name="van de Wiele N."/>
            <person name="van Rossen-Uffink D."/>
            <person name="Oliveira J.V."/>
            <person name="Vesth T.C."/>
            <person name="Visser J."/>
            <person name="Yu J.-H."/>
            <person name="Zhou M."/>
            <person name="Andersen M.R."/>
            <person name="Archer D.B."/>
            <person name="Baker S.E."/>
            <person name="Benoit I."/>
            <person name="Brakhage A.A."/>
            <person name="Braus G.H."/>
            <person name="Fischer R."/>
            <person name="Frisvad J.C."/>
            <person name="Goldman G.H."/>
            <person name="Houbraken J."/>
            <person name="Oakley B."/>
            <person name="Pocsi I."/>
            <person name="Scazzocchio C."/>
            <person name="Seiboth B."/>
            <person name="vanKuyk P.A."/>
            <person name="Wortman J."/>
            <person name="Dyer P.S."/>
            <person name="Grigoriev I.V."/>
        </authorList>
    </citation>
    <scope>NUCLEOTIDE SEQUENCE [LARGE SCALE GENOMIC DNA]</scope>
    <source>
        <strain evidence="2">CBS 101740 / IMI 381727 / IBT 21946</strain>
    </source>
</reference>
<keyword evidence="2" id="KW-1185">Reference proteome</keyword>
<evidence type="ECO:0000313" key="2">
    <source>
        <dbReference type="Proteomes" id="UP000184499"/>
    </source>
</evidence>
<dbReference type="Proteomes" id="UP000184499">
    <property type="component" value="Unassembled WGS sequence"/>
</dbReference>
<accession>A0A1L9U339</accession>
<dbReference type="RefSeq" id="XP_067473350.1">
    <property type="nucleotide sequence ID" value="XM_067619007.1"/>
</dbReference>
<protein>
    <submittedName>
        <fullName evidence="1">Uncharacterized protein</fullName>
    </submittedName>
</protein>
<dbReference type="STRING" id="767769.A0A1L9U339"/>
<sequence length="220" mass="24138">MTPSRPEILLLCLVDSALIEDLYGTLLERIEERAKLKCATTIDKAVRYLQQKPKAVIVADEGVTIPANRLVTEELEAYMRNGGLAIFGLCFPAFVDKNRFTNVFRARIGLPWVPGEVQQSTFKVNPECTLPDGTVVTSLPTPYKMQALLIKNARPKEKIYVPVELAMTESPVGSAPKLVDQTLAAVLGAKVGDGYLAYCGDINPNENLNQVILSLCGCLW</sequence>
<proteinExistence type="predicted"/>
<dbReference type="AlphaFoldDB" id="A0A1L9U339"/>
<name>A0A1L9U339_ASPBC</name>
<organism evidence="1 2">
    <name type="scientific">Aspergillus brasiliensis (strain CBS 101740 / IMI 381727 / IBT 21946)</name>
    <dbReference type="NCBI Taxonomy" id="767769"/>
    <lineage>
        <taxon>Eukaryota</taxon>
        <taxon>Fungi</taxon>
        <taxon>Dikarya</taxon>
        <taxon>Ascomycota</taxon>
        <taxon>Pezizomycotina</taxon>
        <taxon>Eurotiomycetes</taxon>
        <taxon>Eurotiomycetidae</taxon>
        <taxon>Eurotiales</taxon>
        <taxon>Aspergillaceae</taxon>
        <taxon>Aspergillus</taxon>
        <taxon>Aspergillus subgen. Circumdati</taxon>
    </lineage>
</organism>
<evidence type="ECO:0000313" key="1">
    <source>
        <dbReference type="EMBL" id="OJJ66100.1"/>
    </source>
</evidence>
<dbReference type="OMA" id="HYVEQGG"/>
<dbReference type="EMBL" id="KV878701">
    <property type="protein sequence ID" value="OJJ66100.1"/>
    <property type="molecule type" value="Genomic_DNA"/>
</dbReference>
<dbReference type="GeneID" id="93571495"/>